<evidence type="ECO:0000313" key="2">
    <source>
        <dbReference type="Proteomes" id="UP000091918"/>
    </source>
</evidence>
<sequence>MTIFTYNIIFSESVDVSFSPQLHAVHPLKNATSEMFADFSELSFTISDFDDINWNE</sequence>
<keyword evidence="2" id="KW-1185">Reference proteome</keyword>
<reference evidence="1 2" key="1">
    <citation type="submission" date="2015-07" db="EMBL/GenBank/DDBJ databases">
        <title>Emmonsia species relationships and genome sequence.</title>
        <authorList>
            <person name="Cuomo C.A."/>
            <person name="Schwartz I.S."/>
            <person name="Kenyon C."/>
            <person name="de Hoog G.S."/>
            <person name="Govender N.P."/>
            <person name="Botha A."/>
            <person name="Moreno L."/>
            <person name="de Vries M."/>
            <person name="Munoz J.F."/>
            <person name="Stielow J.B."/>
        </authorList>
    </citation>
    <scope>NUCLEOTIDE SEQUENCE [LARGE SCALE GENOMIC DNA]</scope>
    <source>
        <strain evidence="1 2">CBS 136260</strain>
    </source>
</reference>
<dbReference type="AlphaFoldDB" id="A0A1B7NM36"/>
<dbReference type="OrthoDB" id="4183854at2759"/>
<name>A0A1B7NM36_9EURO</name>
<gene>
    <name evidence="1" type="ORF">ACJ72_07813</name>
</gene>
<organism evidence="1 2">
    <name type="scientific">Emergomyces africanus</name>
    <dbReference type="NCBI Taxonomy" id="1955775"/>
    <lineage>
        <taxon>Eukaryota</taxon>
        <taxon>Fungi</taxon>
        <taxon>Dikarya</taxon>
        <taxon>Ascomycota</taxon>
        <taxon>Pezizomycotina</taxon>
        <taxon>Eurotiomycetes</taxon>
        <taxon>Eurotiomycetidae</taxon>
        <taxon>Onygenales</taxon>
        <taxon>Ajellomycetaceae</taxon>
        <taxon>Emergomyces</taxon>
    </lineage>
</organism>
<proteinExistence type="predicted"/>
<evidence type="ECO:0000313" key="1">
    <source>
        <dbReference type="EMBL" id="OAX77883.1"/>
    </source>
</evidence>
<accession>A0A1B7NM36</accession>
<protein>
    <submittedName>
        <fullName evidence="1">Uncharacterized protein</fullName>
    </submittedName>
</protein>
<dbReference type="EMBL" id="LGUA01001951">
    <property type="protein sequence ID" value="OAX77883.1"/>
    <property type="molecule type" value="Genomic_DNA"/>
</dbReference>
<dbReference type="Proteomes" id="UP000091918">
    <property type="component" value="Unassembled WGS sequence"/>
</dbReference>
<comment type="caution">
    <text evidence="1">The sequence shown here is derived from an EMBL/GenBank/DDBJ whole genome shotgun (WGS) entry which is preliminary data.</text>
</comment>